<reference evidence="3 4" key="1">
    <citation type="submission" date="2022-10" db="EMBL/GenBank/DDBJ databases">
        <title>Erythrobacter sp. sf7 Genome sequencing.</title>
        <authorList>
            <person name="Park S."/>
        </authorList>
    </citation>
    <scope>NUCLEOTIDE SEQUENCE [LARGE SCALE GENOMIC DNA]</scope>
    <source>
        <strain evidence="4">sf7</strain>
    </source>
</reference>
<evidence type="ECO:0000259" key="1">
    <source>
        <dbReference type="Pfam" id="PF10000"/>
    </source>
</evidence>
<dbReference type="Gene3D" id="3.30.2130.10">
    <property type="entry name" value="VC0802-like"/>
    <property type="match status" value="1"/>
</dbReference>
<dbReference type="Pfam" id="PF13840">
    <property type="entry name" value="ACT_7"/>
    <property type="match status" value="1"/>
</dbReference>
<dbReference type="SUPFAM" id="SSF55021">
    <property type="entry name" value="ACT-like"/>
    <property type="match status" value="2"/>
</dbReference>
<feature type="domain" description="CASTOR ACT" evidence="2">
    <location>
        <begin position="65"/>
        <end position="120"/>
    </location>
</feature>
<dbReference type="Proteomes" id="UP001216558">
    <property type="component" value="Unassembled WGS sequence"/>
</dbReference>
<organism evidence="3 4">
    <name type="scientific">Erythrobacter fulvus</name>
    <dbReference type="NCBI Taxonomy" id="2987523"/>
    <lineage>
        <taxon>Bacteria</taxon>
        <taxon>Pseudomonadati</taxon>
        <taxon>Pseudomonadota</taxon>
        <taxon>Alphaproteobacteria</taxon>
        <taxon>Sphingomonadales</taxon>
        <taxon>Erythrobacteraceae</taxon>
        <taxon>Erythrobacter/Porphyrobacter group</taxon>
        <taxon>Erythrobacter</taxon>
    </lineage>
</organism>
<accession>A0ABT5JQS4</accession>
<dbReference type="RefSeq" id="WP_273677384.1">
    <property type="nucleotide sequence ID" value="NZ_JAQQXQ010000004.1"/>
</dbReference>
<dbReference type="InterPro" id="IPR027795">
    <property type="entry name" value="CASTOR_ACT_dom"/>
</dbReference>
<evidence type="ECO:0000313" key="3">
    <source>
        <dbReference type="EMBL" id="MDC8754436.1"/>
    </source>
</evidence>
<dbReference type="PANTHER" id="PTHR39199:SF1">
    <property type="entry name" value="BLR5128 PROTEIN"/>
    <property type="match status" value="1"/>
</dbReference>
<dbReference type="PANTHER" id="PTHR39199">
    <property type="entry name" value="BLR5128 PROTEIN"/>
    <property type="match status" value="1"/>
</dbReference>
<evidence type="ECO:0000313" key="4">
    <source>
        <dbReference type="Proteomes" id="UP001216558"/>
    </source>
</evidence>
<proteinExistence type="predicted"/>
<comment type="caution">
    <text evidence="3">The sequence shown here is derived from an EMBL/GenBank/DDBJ whole genome shotgun (WGS) entry which is preliminary data.</text>
</comment>
<dbReference type="Pfam" id="PF10000">
    <property type="entry name" value="ACT_3"/>
    <property type="match status" value="1"/>
</dbReference>
<feature type="domain" description="DUF2241" evidence="1">
    <location>
        <begin position="7"/>
        <end position="58"/>
    </location>
</feature>
<dbReference type="EMBL" id="JAQQXQ010000004">
    <property type="protein sequence ID" value="MDC8754436.1"/>
    <property type="molecule type" value="Genomic_DNA"/>
</dbReference>
<protein>
    <submittedName>
        <fullName evidence="3">ACT domain-containing protein</fullName>
    </submittedName>
</protein>
<evidence type="ECO:0000259" key="2">
    <source>
        <dbReference type="Pfam" id="PF13840"/>
    </source>
</evidence>
<sequence length="125" mass="13226">MTTRQPVSELSAMLAGMAPVLDRRAWYFEVVHGAPPADAFAVIREDEGVTAILPGERAGQPFARITLTVHSALEGVGLTAAVSSALAGAGIACNIVAGYHHDHLFVPWERRDEALAVLQRLAKAG</sequence>
<name>A0ABT5JQS4_9SPHN</name>
<dbReference type="InterPro" id="IPR045865">
    <property type="entry name" value="ACT-like_dom_sf"/>
</dbReference>
<dbReference type="InterPro" id="IPR018717">
    <property type="entry name" value="DUF2241"/>
</dbReference>
<keyword evidence="4" id="KW-1185">Reference proteome</keyword>
<gene>
    <name evidence="3" type="ORF">OIK40_07265</name>
</gene>